<feature type="transmembrane region" description="Helical" evidence="8">
    <location>
        <begin position="403"/>
        <end position="425"/>
    </location>
</feature>
<keyword evidence="7 8" id="KW-0472">Membrane</keyword>
<organism evidence="9 10">
    <name type="scientific">Paenibacillus cremeus</name>
    <dbReference type="NCBI Taxonomy" id="2163881"/>
    <lineage>
        <taxon>Bacteria</taxon>
        <taxon>Bacillati</taxon>
        <taxon>Bacillota</taxon>
        <taxon>Bacilli</taxon>
        <taxon>Bacillales</taxon>
        <taxon>Paenibacillaceae</taxon>
        <taxon>Paenibacillus</taxon>
    </lineage>
</organism>
<accession>A0A559KED3</accession>
<feature type="transmembrane region" description="Helical" evidence="8">
    <location>
        <begin position="224"/>
        <end position="241"/>
    </location>
</feature>
<dbReference type="PRINTS" id="PR00758">
    <property type="entry name" value="ARSENICPUMP"/>
</dbReference>
<keyword evidence="10" id="KW-1185">Reference proteome</keyword>
<feature type="transmembrane region" description="Helical" evidence="8">
    <location>
        <begin position="247"/>
        <end position="265"/>
    </location>
</feature>
<dbReference type="CDD" id="cd01118">
    <property type="entry name" value="ArsB_permease"/>
    <property type="match status" value="1"/>
</dbReference>
<evidence type="ECO:0000256" key="8">
    <source>
        <dbReference type="RuleBase" id="RU004993"/>
    </source>
</evidence>
<dbReference type="EMBL" id="VNJI01000008">
    <property type="protein sequence ID" value="TVY10490.1"/>
    <property type="molecule type" value="Genomic_DNA"/>
</dbReference>
<protein>
    <recommendedName>
        <fullName evidence="8">Arsenical pump membrane protein</fullName>
    </recommendedName>
</protein>
<evidence type="ECO:0000256" key="2">
    <source>
        <dbReference type="ARBA" id="ARBA00006433"/>
    </source>
</evidence>
<proteinExistence type="inferred from homology"/>
<dbReference type="OrthoDB" id="9774335at2"/>
<reference evidence="9 10" key="1">
    <citation type="submission" date="2019-07" db="EMBL/GenBank/DDBJ databases">
        <authorList>
            <person name="Kim J."/>
        </authorList>
    </citation>
    <scope>NUCLEOTIDE SEQUENCE [LARGE SCALE GENOMIC DNA]</scope>
    <source>
        <strain evidence="9 10">JC52</strain>
    </source>
</reference>
<evidence type="ECO:0000256" key="4">
    <source>
        <dbReference type="ARBA" id="ARBA00022692"/>
    </source>
</evidence>
<dbReference type="PANTHER" id="PTHR43302:SF5">
    <property type="entry name" value="TRANSPORTER ARSB-RELATED"/>
    <property type="match status" value="1"/>
</dbReference>
<comment type="subcellular location">
    <subcellularLocation>
        <location evidence="1 8">Cell membrane</location>
        <topology evidence="1 8">Multi-pass membrane protein</topology>
    </subcellularLocation>
</comment>
<feature type="transmembrane region" description="Helical" evidence="8">
    <location>
        <begin position="137"/>
        <end position="158"/>
    </location>
</feature>
<dbReference type="InterPro" id="IPR000802">
    <property type="entry name" value="Arsenical_pump_ArsB"/>
</dbReference>
<evidence type="ECO:0000313" key="9">
    <source>
        <dbReference type="EMBL" id="TVY10490.1"/>
    </source>
</evidence>
<dbReference type="GO" id="GO:0046685">
    <property type="term" value="P:response to arsenic-containing substance"/>
    <property type="evidence" value="ECO:0007669"/>
    <property type="project" value="UniProtKB-KW"/>
</dbReference>
<dbReference type="NCBIfam" id="TIGR00935">
    <property type="entry name" value="2a45"/>
    <property type="match status" value="1"/>
</dbReference>
<evidence type="ECO:0000256" key="3">
    <source>
        <dbReference type="ARBA" id="ARBA00022475"/>
    </source>
</evidence>
<dbReference type="Pfam" id="PF02040">
    <property type="entry name" value="ArsB"/>
    <property type="match status" value="1"/>
</dbReference>
<sequence length="429" mass="46507">MTAVISFLLFAATMTLIIWQPRGLSIAWPALGGAVAALLFGVVTWTDVLAVTHIVWNATLTFVALIVISLILDELGFFEWSALHMVRFAGGNGVKLYIFTILLGSVVSCFFANDGAALILTPIVLAQVRALKLPAPIVLPFVMASGFIADTTSIPLIISNLVNIVSADFFNISFTDYASILLFPNLISLLASSGVLYLYYRKQIPTHYDLSLAKQPMEVVKNRTLFKLAWFVLLILFLGYLFSEAYGIPVCAVAGFTALLLTWFAHRSGLMKAGRMLKQAPWSIVIFSIGMYVVVYGLKNAGFTNWLSAGIEHLSSYGPLAATLGMGMLAAVLSSIMNNLPSVMIGALAVDASVIEGPVREALIYANVIGCDLGPKITPIGSLATLLWLHILARKQVYIGWSAYFKTGLALTLPTLLITLLGLYFRLLL</sequence>
<dbReference type="GO" id="GO:0015105">
    <property type="term" value="F:arsenite transmembrane transporter activity"/>
    <property type="evidence" value="ECO:0007669"/>
    <property type="project" value="InterPro"/>
</dbReference>
<keyword evidence="3" id="KW-1003">Cell membrane</keyword>
<feature type="transmembrane region" description="Helical" evidence="8">
    <location>
        <begin position="178"/>
        <end position="200"/>
    </location>
</feature>
<comment type="caution">
    <text evidence="9">The sequence shown here is derived from an EMBL/GenBank/DDBJ whole genome shotgun (WGS) entry which is preliminary data.</text>
</comment>
<keyword evidence="8" id="KW-0813">Transport</keyword>
<evidence type="ECO:0000256" key="5">
    <source>
        <dbReference type="ARBA" id="ARBA00022849"/>
    </source>
</evidence>
<gene>
    <name evidence="9" type="ORF">FPZ49_08285</name>
</gene>
<evidence type="ECO:0000256" key="1">
    <source>
        <dbReference type="ARBA" id="ARBA00004651"/>
    </source>
</evidence>
<dbReference type="GO" id="GO:0005886">
    <property type="term" value="C:plasma membrane"/>
    <property type="evidence" value="ECO:0007669"/>
    <property type="project" value="UniProtKB-SubCell"/>
</dbReference>
<evidence type="ECO:0000256" key="6">
    <source>
        <dbReference type="ARBA" id="ARBA00022989"/>
    </source>
</evidence>
<evidence type="ECO:0000256" key="7">
    <source>
        <dbReference type="ARBA" id="ARBA00023136"/>
    </source>
</evidence>
<name>A0A559KED3_9BACL</name>
<dbReference type="AlphaFoldDB" id="A0A559KED3"/>
<keyword evidence="5 8" id="KW-0059">Arsenical resistance</keyword>
<feature type="transmembrane region" description="Helical" evidence="8">
    <location>
        <begin position="55"/>
        <end position="77"/>
    </location>
</feature>
<comment type="caution">
    <text evidence="8">Lacks conserved residue(s) required for the propagation of feature annotation.</text>
</comment>
<feature type="transmembrane region" description="Helical" evidence="8">
    <location>
        <begin position="97"/>
        <end position="125"/>
    </location>
</feature>
<dbReference type="Proteomes" id="UP000317036">
    <property type="component" value="Unassembled WGS sequence"/>
</dbReference>
<feature type="transmembrane region" description="Helical" evidence="8">
    <location>
        <begin position="277"/>
        <end position="297"/>
    </location>
</feature>
<dbReference type="RefSeq" id="WP_144845632.1">
    <property type="nucleotide sequence ID" value="NZ_VNJI01000008.1"/>
</dbReference>
<dbReference type="NCBIfam" id="NF011980">
    <property type="entry name" value="PRK15445.1"/>
    <property type="match status" value="1"/>
</dbReference>
<comment type="function">
    <text evidence="8">Involved in arsenical resistance. Thought to form the channel of an arsenite pump.</text>
</comment>
<comment type="similarity">
    <text evidence="2 8">Belongs to the ArsB family.</text>
</comment>
<keyword evidence="6 8" id="KW-1133">Transmembrane helix</keyword>
<keyword evidence="4 8" id="KW-0812">Transmembrane</keyword>
<dbReference type="PANTHER" id="PTHR43302">
    <property type="entry name" value="TRANSPORTER ARSB-RELATED"/>
    <property type="match status" value="1"/>
</dbReference>
<feature type="transmembrane region" description="Helical" evidence="8">
    <location>
        <begin position="25"/>
        <end position="43"/>
    </location>
</feature>
<feature type="transmembrane region" description="Helical" evidence="8">
    <location>
        <begin position="317"/>
        <end position="336"/>
    </location>
</feature>
<evidence type="ECO:0000313" key="10">
    <source>
        <dbReference type="Proteomes" id="UP000317036"/>
    </source>
</evidence>